<evidence type="ECO:0000256" key="5">
    <source>
        <dbReference type="ARBA" id="ARBA00023136"/>
    </source>
</evidence>
<accession>A0ABN7AJR5</accession>
<evidence type="ECO:0000313" key="10">
    <source>
        <dbReference type="Proteomes" id="UP001307889"/>
    </source>
</evidence>
<evidence type="ECO:0000256" key="3">
    <source>
        <dbReference type="ARBA" id="ARBA00022692"/>
    </source>
</evidence>
<keyword evidence="5 8" id="KW-0472">Membrane</keyword>
<evidence type="ECO:0000256" key="8">
    <source>
        <dbReference type="SAM" id="Phobius"/>
    </source>
</evidence>
<name>A0ABN7AJR5_9HEMI</name>
<dbReference type="PANTHER" id="PTHR21143">
    <property type="entry name" value="INVERTEBRATE GUSTATORY RECEPTOR"/>
    <property type="match status" value="1"/>
</dbReference>
<evidence type="ECO:0000256" key="1">
    <source>
        <dbReference type="ARBA" id="ARBA00004651"/>
    </source>
</evidence>
<evidence type="ECO:0000256" key="4">
    <source>
        <dbReference type="ARBA" id="ARBA00022989"/>
    </source>
</evidence>
<keyword evidence="7" id="KW-0807">Transducer</keyword>
<keyword evidence="2" id="KW-1003">Cell membrane</keyword>
<organism evidence="9 10">
    <name type="scientific">Nesidiocoris tenuis</name>
    <dbReference type="NCBI Taxonomy" id="355587"/>
    <lineage>
        <taxon>Eukaryota</taxon>
        <taxon>Metazoa</taxon>
        <taxon>Ecdysozoa</taxon>
        <taxon>Arthropoda</taxon>
        <taxon>Hexapoda</taxon>
        <taxon>Insecta</taxon>
        <taxon>Pterygota</taxon>
        <taxon>Neoptera</taxon>
        <taxon>Paraneoptera</taxon>
        <taxon>Hemiptera</taxon>
        <taxon>Heteroptera</taxon>
        <taxon>Panheteroptera</taxon>
        <taxon>Cimicomorpha</taxon>
        <taxon>Miridae</taxon>
        <taxon>Dicyphina</taxon>
        <taxon>Nesidiocoris</taxon>
    </lineage>
</organism>
<feature type="transmembrane region" description="Helical" evidence="8">
    <location>
        <begin position="37"/>
        <end position="57"/>
    </location>
</feature>
<comment type="subcellular location">
    <subcellularLocation>
        <location evidence="1">Cell membrane</location>
        <topology evidence="1">Multi-pass membrane protein</topology>
    </subcellularLocation>
</comment>
<evidence type="ECO:0000256" key="6">
    <source>
        <dbReference type="ARBA" id="ARBA00023170"/>
    </source>
</evidence>
<dbReference type="PANTHER" id="PTHR21143:SF121">
    <property type="entry name" value="GUSTATORY AND ODORANT RECEPTOR 21A"/>
    <property type="match status" value="1"/>
</dbReference>
<keyword evidence="3 8" id="KW-0812">Transmembrane</keyword>
<evidence type="ECO:0000256" key="2">
    <source>
        <dbReference type="ARBA" id="ARBA00022475"/>
    </source>
</evidence>
<feature type="transmembrane region" description="Helical" evidence="8">
    <location>
        <begin position="144"/>
        <end position="163"/>
    </location>
</feature>
<proteinExistence type="predicted"/>
<gene>
    <name evidence="9" type="ORF">NTJ_05304</name>
</gene>
<keyword evidence="6 9" id="KW-0675">Receptor</keyword>
<reference evidence="9 10" key="1">
    <citation type="submission" date="2023-09" db="EMBL/GenBank/DDBJ databases">
        <title>Nesidiocoris tenuis whole genome shotgun sequence.</title>
        <authorList>
            <person name="Shibata T."/>
            <person name="Shimoda M."/>
            <person name="Kobayashi T."/>
            <person name="Uehara T."/>
        </authorList>
    </citation>
    <scope>NUCLEOTIDE SEQUENCE [LARGE SCALE GENOMIC DNA]</scope>
    <source>
        <strain evidence="9 10">Japan</strain>
    </source>
</reference>
<dbReference type="EMBL" id="AP028911">
    <property type="protein sequence ID" value="BES92495.1"/>
    <property type="molecule type" value="Genomic_DNA"/>
</dbReference>
<sequence>MSQSMRANWSSVIPCTKDFHSAIRTVKELVPLFDVQILAIVVVMLIQIVLSLFKLVARAIKDSSDIHSMIFTTTRAVIDWSSMCLLCNACEVFNEEVDFFHRLRLNLISMNRSLSDDAILWVCVNFEERVDFTARRFFRLGHPLLTSMIATVATYLVILLQFGRL</sequence>
<keyword evidence="4 8" id="KW-1133">Transmembrane helix</keyword>
<evidence type="ECO:0000313" key="9">
    <source>
        <dbReference type="EMBL" id="BES92495.1"/>
    </source>
</evidence>
<evidence type="ECO:0000256" key="7">
    <source>
        <dbReference type="ARBA" id="ARBA00023224"/>
    </source>
</evidence>
<dbReference type="Proteomes" id="UP001307889">
    <property type="component" value="Chromosome 3"/>
</dbReference>
<dbReference type="Pfam" id="PF08395">
    <property type="entry name" value="7tm_7"/>
    <property type="match status" value="1"/>
</dbReference>
<protein>
    <submittedName>
        <fullName evidence="9">7tm Chemosensory receptor</fullName>
    </submittedName>
</protein>
<dbReference type="InterPro" id="IPR013604">
    <property type="entry name" value="7TM_chemorcpt"/>
</dbReference>
<keyword evidence="10" id="KW-1185">Reference proteome</keyword>